<evidence type="ECO:0000313" key="2">
    <source>
        <dbReference type="EMBL" id="MBB5037485.1"/>
    </source>
</evidence>
<dbReference type="AlphaFoldDB" id="A0A7W7YKB4"/>
<comment type="caution">
    <text evidence="2">The sequence shown here is derived from an EMBL/GenBank/DDBJ whole genome shotgun (WGS) entry which is preliminary data.</text>
</comment>
<dbReference type="PANTHER" id="PTHR45005:SF2">
    <property type="entry name" value="PROTEIN HLB1"/>
    <property type="match status" value="1"/>
</dbReference>
<dbReference type="Proteomes" id="UP000534294">
    <property type="component" value="Unassembled WGS sequence"/>
</dbReference>
<reference evidence="2 3" key="1">
    <citation type="submission" date="2020-08" db="EMBL/GenBank/DDBJ databases">
        <title>Genomic Encyclopedia of Type Strains, Phase IV (KMG-IV): sequencing the most valuable type-strain genomes for metagenomic binning, comparative biology and taxonomic classification.</title>
        <authorList>
            <person name="Goeker M."/>
        </authorList>
    </citation>
    <scope>NUCLEOTIDE SEQUENCE [LARGE SCALE GENOMIC DNA]</scope>
    <source>
        <strain evidence="2 3">DSM 12251</strain>
    </source>
</reference>
<dbReference type="SUPFAM" id="SSF52540">
    <property type="entry name" value="P-loop containing nucleoside triphosphate hydrolases"/>
    <property type="match status" value="1"/>
</dbReference>
<keyword evidence="3" id="KW-1185">Reference proteome</keyword>
<organism evidence="2 3">
    <name type="scientific">Prosthecobacter dejongeii</name>
    <dbReference type="NCBI Taxonomy" id="48465"/>
    <lineage>
        <taxon>Bacteria</taxon>
        <taxon>Pseudomonadati</taxon>
        <taxon>Verrucomicrobiota</taxon>
        <taxon>Verrucomicrobiia</taxon>
        <taxon>Verrucomicrobiales</taxon>
        <taxon>Verrucomicrobiaceae</taxon>
        <taxon>Prosthecobacter</taxon>
    </lineage>
</organism>
<gene>
    <name evidence="2" type="ORF">HNQ64_001734</name>
</gene>
<dbReference type="RefSeq" id="WP_184207444.1">
    <property type="nucleotide sequence ID" value="NZ_JACHIF010000003.1"/>
</dbReference>
<dbReference type="NCBIfam" id="NF047398">
    <property type="entry name" value="AAA_KGGVGR"/>
    <property type="match status" value="1"/>
</dbReference>
<dbReference type="PANTHER" id="PTHR45005">
    <property type="match status" value="1"/>
</dbReference>
<dbReference type="Gene3D" id="3.40.50.300">
    <property type="entry name" value="P-loop containing nucleotide triphosphate hydrolases"/>
    <property type="match status" value="1"/>
</dbReference>
<evidence type="ECO:0000256" key="1">
    <source>
        <dbReference type="SAM" id="MobiDB-lite"/>
    </source>
</evidence>
<dbReference type="InterPro" id="IPR011990">
    <property type="entry name" value="TPR-like_helical_dom_sf"/>
</dbReference>
<dbReference type="SUPFAM" id="SSF48452">
    <property type="entry name" value="TPR-like"/>
    <property type="match status" value="1"/>
</dbReference>
<dbReference type="NCBIfam" id="NF047558">
    <property type="entry name" value="TPR_END_plus"/>
    <property type="match status" value="1"/>
</dbReference>
<protein>
    <submittedName>
        <fullName evidence="2">MinD-like ATPase involved in chromosome partitioning or flagellar assembly</fullName>
    </submittedName>
</protein>
<sequence>MNFQPRVFTFYSYKGGVGRSMAVLNTAYYLHARGRHVLVVDLDLEAPGASGFLNRTGELLPTKSQGDVVDVLAAVVQSVRDAPAGTPPELPPLLLESFLHSVDVEHYAEPKHPRAARARLDVLAADESRNYAARLSALNLPSLSAQQIFDSSDLLRAVLRNHRFSFNHPWQEEGTEPEPTGYDYILVDSRTGFTEVGGLCVGPLSDRLVVLSGLNDQNITGTLNFLNFVGLKPQQRSGEDDVWDEADPLGSPEPGPATLGPKPTLLVASPVPGGEMTYKKDRMEVLKKQIGLAPLRLSYHPQMALMETIFIRDYPDEYLAMEYSTLADRVMAMVGDSNEQLRASVHRLIRPKGNKSNGDPEWDGNDLLKRMTRIAVSTGQLETVFPIRFLPQSGLPDSLQKQIRMLDINLAPTDEYAAESWLAWADALDTEEARRRGDVAVFQEMEGKYHRSILLKPDFQEALGNWGAALSAWATTKVGSEADELFRRAEEKHKQALAITSNKYIALNNWGTALLAWSQIKEGTENKKLLDHAEEKFQEALAIKADDPIIIYNLACLSGLKGEVETTLFWLESWRKLNSKAAKSKLDNDKDFDRVRNDPRFQAFRDSLID</sequence>
<evidence type="ECO:0000313" key="3">
    <source>
        <dbReference type="Proteomes" id="UP000534294"/>
    </source>
</evidence>
<proteinExistence type="predicted"/>
<keyword evidence="2" id="KW-0282">Flagellum</keyword>
<keyword evidence="2" id="KW-0969">Cilium</keyword>
<dbReference type="EMBL" id="JACHIF010000003">
    <property type="protein sequence ID" value="MBB5037485.1"/>
    <property type="molecule type" value="Genomic_DNA"/>
</dbReference>
<keyword evidence="2" id="KW-0966">Cell projection</keyword>
<dbReference type="InterPro" id="IPR027417">
    <property type="entry name" value="P-loop_NTPase"/>
</dbReference>
<name>A0A7W7YKB4_9BACT</name>
<feature type="region of interest" description="Disordered" evidence="1">
    <location>
        <begin position="237"/>
        <end position="263"/>
    </location>
</feature>
<dbReference type="Gene3D" id="1.25.40.10">
    <property type="entry name" value="Tetratricopeptide repeat domain"/>
    <property type="match status" value="1"/>
</dbReference>
<dbReference type="InterPro" id="IPR053277">
    <property type="entry name" value="Endomembrane_traffic_mod"/>
</dbReference>
<accession>A0A7W7YKB4</accession>